<dbReference type="EMBL" id="JBEXZR010000014">
    <property type="protein sequence ID" value="MEU0709181.1"/>
    <property type="molecule type" value="Genomic_DNA"/>
</dbReference>
<sequence>MLTNVLDTTGLPPRERVERWMETTARALLSTRLTVPEPEAFRARIETMDLGPVQLSAVSYNGLRSQRPPRLIRQCDPELYQVALITSGDQRMCQAGHQAQLSPGDLMLYDSSRPFDAMVHRDQGTAGSLVLQFPRRLLPLPERTVSSLCGTALEGKRGVGRLLGNLLTETAGTHADLSPLDAIRVGHTAVDLLAAVIAQRTERESRMPPDSRRHTLFLRITAFIEDHLHDPDLKPAVIASAHCISTRYLHLLFQQQGTTVALYVRHQRLARCRRKLAEPAARSVPIGAIAARWGFPRASDFTRAFRDAVGMTPSEYRAAHQHEAGAPGVPGPRHS</sequence>
<dbReference type="Pfam" id="PF14525">
    <property type="entry name" value="AraC_binding_2"/>
    <property type="match status" value="1"/>
</dbReference>
<accession>A0ABV2W6K4</accession>
<feature type="domain" description="HTH araC/xylS-type" evidence="4">
    <location>
        <begin position="218"/>
        <end position="319"/>
    </location>
</feature>
<name>A0ABV2W6K4_9ACTN</name>
<evidence type="ECO:0000313" key="5">
    <source>
        <dbReference type="EMBL" id="MEU0709181.1"/>
    </source>
</evidence>
<reference evidence="5 6" key="1">
    <citation type="submission" date="2024-06" db="EMBL/GenBank/DDBJ databases">
        <title>The Natural Products Discovery Center: Release of the First 8490 Sequenced Strains for Exploring Actinobacteria Biosynthetic Diversity.</title>
        <authorList>
            <person name="Kalkreuter E."/>
            <person name="Kautsar S.A."/>
            <person name="Yang D."/>
            <person name="Bader C.D."/>
            <person name="Teijaro C.N."/>
            <person name="Fluegel L."/>
            <person name="Davis C.M."/>
            <person name="Simpson J.R."/>
            <person name="Lauterbach L."/>
            <person name="Steele A.D."/>
            <person name="Gui C."/>
            <person name="Meng S."/>
            <person name="Li G."/>
            <person name="Viehrig K."/>
            <person name="Ye F."/>
            <person name="Su P."/>
            <person name="Kiefer A.F."/>
            <person name="Nichols A."/>
            <person name="Cepeda A.J."/>
            <person name="Yan W."/>
            <person name="Fan B."/>
            <person name="Jiang Y."/>
            <person name="Adhikari A."/>
            <person name="Zheng C.-J."/>
            <person name="Schuster L."/>
            <person name="Cowan T.M."/>
            <person name="Smanski M.J."/>
            <person name="Chevrette M.G."/>
            <person name="De Carvalho L.P.S."/>
            <person name="Shen B."/>
        </authorList>
    </citation>
    <scope>NUCLEOTIDE SEQUENCE [LARGE SCALE GENOMIC DNA]</scope>
    <source>
        <strain evidence="5 6">NPDC006337</strain>
    </source>
</reference>
<evidence type="ECO:0000256" key="3">
    <source>
        <dbReference type="ARBA" id="ARBA00023163"/>
    </source>
</evidence>
<evidence type="ECO:0000259" key="4">
    <source>
        <dbReference type="PROSITE" id="PS01124"/>
    </source>
</evidence>
<dbReference type="PRINTS" id="PR00032">
    <property type="entry name" value="HTHARAC"/>
</dbReference>
<comment type="caution">
    <text evidence="5">The sequence shown here is derived from an EMBL/GenBank/DDBJ whole genome shotgun (WGS) entry which is preliminary data.</text>
</comment>
<dbReference type="Proteomes" id="UP001550378">
    <property type="component" value="Unassembled WGS sequence"/>
</dbReference>
<dbReference type="InterPro" id="IPR009057">
    <property type="entry name" value="Homeodomain-like_sf"/>
</dbReference>
<keyword evidence="1" id="KW-0805">Transcription regulation</keyword>
<dbReference type="InterPro" id="IPR018060">
    <property type="entry name" value="HTH_AraC"/>
</dbReference>
<dbReference type="InterPro" id="IPR020449">
    <property type="entry name" value="Tscrpt_reg_AraC-type_HTH"/>
</dbReference>
<organism evidence="5 6">
    <name type="scientific">Streptomyces lavendulocolor</name>
    <dbReference type="NCBI Taxonomy" id="67316"/>
    <lineage>
        <taxon>Bacteria</taxon>
        <taxon>Bacillati</taxon>
        <taxon>Actinomycetota</taxon>
        <taxon>Actinomycetes</taxon>
        <taxon>Kitasatosporales</taxon>
        <taxon>Streptomycetaceae</taxon>
        <taxon>Streptomyces</taxon>
    </lineage>
</organism>
<dbReference type="InterPro" id="IPR035418">
    <property type="entry name" value="AraC-bd_2"/>
</dbReference>
<evidence type="ECO:0000313" key="6">
    <source>
        <dbReference type="Proteomes" id="UP001550378"/>
    </source>
</evidence>
<keyword evidence="6" id="KW-1185">Reference proteome</keyword>
<dbReference type="PROSITE" id="PS01124">
    <property type="entry name" value="HTH_ARAC_FAMILY_2"/>
    <property type="match status" value="1"/>
</dbReference>
<keyword evidence="3" id="KW-0804">Transcription</keyword>
<dbReference type="SMART" id="SM00342">
    <property type="entry name" value="HTH_ARAC"/>
    <property type="match status" value="1"/>
</dbReference>
<dbReference type="RefSeq" id="WP_359658123.1">
    <property type="nucleotide sequence ID" value="NZ_JBEXZO010000012.1"/>
</dbReference>
<evidence type="ECO:0000256" key="2">
    <source>
        <dbReference type="ARBA" id="ARBA00023125"/>
    </source>
</evidence>
<dbReference type="Pfam" id="PF12833">
    <property type="entry name" value="HTH_18"/>
    <property type="match status" value="1"/>
</dbReference>
<evidence type="ECO:0000256" key="1">
    <source>
        <dbReference type="ARBA" id="ARBA00023015"/>
    </source>
</evidence>
<protein>
    <submittedName>
        <fullName evidence="5">Helix-turn-helix domain-containing protein</fullName>
    </submittedName>
</protein>
<proteinExistence type="predicted"/>
<dbReference type="PANTHER" id="PTHR46796">
    <property type="entry name" value="HTH-TYPE TRANSCRIPTIONAL ACTIVATOR RHAS-RELATED"/>
    <property type="match status" value="1"/>
</dbReference>
<dbReference type="InterPro" id="IPR050204">
    <property type="entry name" value="AraC_XylS_family_regulators"/>
</dbReference>
<dbReference type="PANTHER" id="PTHR46796:SF6">
    <property type="entry name" value="ARAC SUBFAMILY"/>
    <property type="match status" value="1"/>
</dbReference>
<keyword evidence="2" id="KW-0238">DNA-binding</keyword>
<gene>
    <name evidence="5" type="ORF">ABZ508_17630</name>
</gene>
<dbReference type="Gene3D" id="1.10.10.60">
    <property type="entry name" value="Homeodomain-like"/>
    <property type="match status" value="1"/>
</dbReference>
<dbReference type="SUPFAM" id="SSF46689">
    <property type="entry name" value="Homeodomain-like"/>
    <property type="match status" value="1"/>
</dbReference>